<feature type="compositionally biased region" description="Basic residues" evidence="1">
    <location>
        <begin position="386"/>
        <end position="397"/>
    </location>
</feature>
<feature type="compositionally biased region" description="Low complexity" evidence="1">
    <location>
        <begin position="323"/>
        <end position="337"/>
    </location>
</feature>
<keyword evidence="2" id="KW-1133">Transmembrane helix</keyword>
<comment type="caution">
    <text evidence="3">The sequence shown here is derived from an EMBL/GenBank/DDBJ whole genome shotgun (WGS) entry which is preliminary data.</text>
</comment>
<evidence type="ECO:0000313" key="4">
    <source>
        <dbReference type="Proteomes" id="UP000827092"/>
    </source>
</evidence>
<name>A0AAV6VD49_9ARAC</name>
<evidence type="ECO:0000313" key="3">
    <source>
        <dbReference type="EMBL" id="KAG8194584.1"/>
    </source>
</evidence>
<keyword evidence="2" id="KW-0472">Membrane</keyword>
<feature type="transmembrane region" description="Helical" evidence="2">
    <location>
        <begin position="430"/>
        <end position="452"/>
    </location>
</feature>
<reference evidence="3 4" key="1">
    <citation type="journal article" date="2022" name="Nat. Ecol. Evol.">
        <title>A masculinizing supergene underlies an exaggerated male reproductive morph in a spider.</title>
        <authorList>
            <person name="Hendrickx F."/>
            <person name="De Corte Z."/>
            <person name="Sonet G."/>
            <person name="Van Belleghem S.M."/>
            <person name="Kostlbacher S."/>
            <person name="Vangestel C."/>
        </authorList>
    </citation>
    <scope>NUCLEOTIDE SEQUENCE [LARGE SCALE GENOMIC DNA]</scope>
    <source>
        <strain evidence="3">W744_W776</strain>
    </source>
</reference>
<dbReference type="Proteomes" id="UP000827092">
    <property type="component" value="Unassembled WGS sequence"/>
</dbReference>
<gene>
    <name evidence="3" type="ORF">JTE90_013322</name>
</gene>
<sequence length="501" mass="56003">MVLGFLTGMFRGWQMAQATSPSDLYSEAPCELHSLSALKDIQGNVWGVGDGNLWWFNATNLSWSLLPMPNATASSEPWRVVCVDPKKYVVLLGRNSSIILHLPWQHWQFGDTEDVDGGHVDKDATWCVSGFLFAVDSHRDALYVLDAEEARWTVRDDLPVVPNVNWSIPHGVVNSWVGYNNELIMVEIFGEHNRVIYTNASAINWVVMTEKEPNCTWPDLNQSMEGLSLAFKLESELLWLWKEDKGITELWSFGYSSGEWKKGSREFASKLPPLISVLTSWEQDGKFCILKKDPGCAFKYSVSTIDCWAESEMIASSEDSTKSETATGSTTESFTTAQPNPTVNVIPKPEKSTKNFNYSSTTRMTSVPTTTSIPYPPTKSSSQSHKPVKKPGVTKHQSKPDMSWKAAQSDLAQIDIVPSTDSNWHQHTSVFGSVIFFGTSITIFALFGLFWCGRKCVHFPKEALLLRDPPSVRYTAIPDSLTYDSRRPTPATYTVIPDSIA</sequence>
<proteinExistence type="predicted"/>
<accession>A0AAV6VD49</accession>
<keyword evidence="4" id="KW-1185">Reference proteome</keyword>
<dbReference type="EMBL" id="JAFNEN010000102">
    <property type="protein sequence ID" value="KAG8194584.1"/>
    <property type="molecule type" value="Genomic_DNA"/>
</dbReference>
<feature type="region of interest" description="Disordered" evidence="1">
    <location>
        <begin position="316"/>
        <end position="404"/>
    </location>
</feature>
<dbReference type="AlphaFoldDB" id="A0AAV6VD49"/>
<keyword evidence="2" id="KW-0812">Transmembrane</keyword>
<protein>
    <submittedName>
        <fullName evidence="3">Uncharacterized protein</fullName>
    </submittedName>
</protein>
<evidence type="ECO:0000256" key="2">
    <source>
        <dbReference type="SAM" id="Phobius"/>
    </source>
</evidence>
<feature type="compositionally biased region" description="Low complexity" evidence="1">
    <location>
        <begin position="359"/>
        <end position="372"/>
    </location>
</feature>
<evidence type="ECO:0000256" key="1">
    <source>
        <dbReference type="SAM" id="MobiDB-lite"/>
    </source>
</evidence>
<organism evidence="3 4">
    <name type="scientific">Oedothorax gibbosus</name>
    <dbReference type="NCBI Taxonomy" id="931172"/>
    <lineage>
        <taxon>Eukaryota</taxon>
        <taxon>Metazoa</taxon>
        <taxon>Ecdysozoa</taxon>
        <taxon>Arthropoda</taxon>
        <taxon>Chelicerata</taxon>
        <taxon>Arachnida</taxon>
        <taxon>Araneae</taxon>
        <taxon>Araneomorphae</taxon>
        <taxon>Entelegynae</taxon>
        <taxon>Araneoidea</taxon>
        <taxon>Linyphiidae</taxon>
        <taxon>Erigoninae</taxon>
        <taxon>Oedothorax</taxon>
    </lineage>
</organism>